<dbReference type="InterPro" id="IPR051591">
    <property type="entry name" value="UPF0224_FAM112_RNA_Proc"/>
</dbReference>
<evidence type="ECO:0000259" key="5">
    <source>
        <dbReference type="PROSITE" id="PS51800"/>
    </source>
</evidence>
<keyword evidence="7" id="KW-1185">Reference proteome</keyword>
<comment type="caution">
    <text evidence="6">The sequence shown here is derived from an EMBL/GenBank/DDBJ whole genome shotgun (WGS) entry which is preliminary data.</text>
</comment>
<proteinExistence type="predicted"/>
<protein>
    <submittedName>
        <fullName evidence="6">SNRNP48</fullName>
    </submittedName>
</protein>
<feature type="compositionally biased region" description="Basic and acidic residues" evidence="4">
    <location>
        <begin position="350"/>
        <end position="363"/>
    </location>
</feature>
<feature type="region of interest" description="Disordered" evidence="4">
    <location>
        <begin position="410"/>
        <end position="445"/>
    </location>
</feature>
<evidence type="ECO:0000313" key="6">
    <source>
        <dbReference type="EMBL" id="CAG2250254.1"/>
    </source>
</evidence>
<dbReference type="Pfam" id="PF05253">
    <property type="entry name" value="zf-U11-48K"/>
    <property type="match status" value="1"/>
</dbReference>
<dbReference type="GO" id="GO:0005829">
    <property type="term" value="C:cytosol"/>
    <property type="evidence" value="ECO:0007669"/>
    <property type="project" value="TreeGrafter"/>
</dbReference>
<organism evidence="6 7">
    <name type="scientific">Mytilus edulis</name>
    <name type="common">Blue mussel</name>
    <dbReference type="NCBI Taxonomy" id="6550"/>
    <lineage>
        <taxon>Eukaryota</taxon>
        <taxon>Metazoa</taxon>
        <taxon>Spiralia</taxon>
        <taxon>Lophotrochozoa</taxon>
        <taxon>Mollusca</taxon>
        <taxon>Bivalvia</taxon>
        <taxon>Autobranchia</taxon>
        <taxon>Pteriomorphia</taxon>
        <taxon>Mytilida</taxon>
        <taxon>Mytiloidea</taxon>
        <taxon>Mytilidae</taxon>
        <taxon>Mytilinae</taxon>
        <taxon>Mytilus</taxon>
    </lineage>
</organism>
<dbReference type="InterPro" id="IPR022776">
    <property type="entry name" value="TRM13/UPF0224_CHHC_Znf_dom"/>
</dbReference>
<gene>
    <name evidence="6" type="ORF">MEDL_62007</name>
</gene>
<evidence type="ECO:0000256" key="4">
    <source>
        <dbReference type="SAM" id="MobiDB-lite"/>
    </source>
</evidence>
<feature type="region of interest" description="Disordered" evidence="4">
    <location>
        <begin position="297"/>
        <end position="363"/>
    </location>
</feature>
<keyword evidence="2" id="KW-0863">Zinc-finger</keyword>
<dbReference type="PANTHER" id="PTHR21402">
    <property type="entry name" value="GAMETOCYTE SPECIFIC FACTOR 1-RELATED"/>
    <property type="match status" value="1"/>
</dbReference>
<dbReference type="GO" id="GO:0005689">
    <property type="term" value="C:U12-type spliceosomal complex"/>
    <property type="evidence" value="ECO:0007669"/>
    <property type="project" value="TreeGrafter"/>
</dbReference>
<dbReference type="EMBL" id="CAJPWZ010003046">
    <property type="protein sequence ID" value="CAG2250254.1"/>
    <property type="molecule type" value="Genomic_DNA"/>
</dbReference>
<dbReference type="GO" id="GO:0008270">
    <property type="term" value="F:zinc ion binding"/>
    <property type="evidence" value="ECO:0007669"/>
    <property type="project" value="UniProtKB-KW"/>
</dbReference>
<evidence type="ECO:0000256" key="3">
    <source>
        <dbReference type="ARBA" id="ARBA00022833"/>
    </source>
</evidence>
<feature type="compositionally biased region" description="Acidic residues" evidence="4">
    <location>
        <begin position="308"/>
        <end position="321"/>
    </location>
</feature>
<keyword evidence="1" id="KW-0479">Metal-binding</keyword>
<reference evidence="6" key="1">
    <citation type="submission" date="2021-03" db="EMBL/GenBank/DDBJ databases">
        <authorList>
            <person name="Bekaert M."/>
        </authorList>
    </citation>
    <scope>NUCLEOTIDE SEQUENCE</scope>
</reference>
<dbReference type="PROSITE" id="PS51800">
    <property type="entry name" value="ZF_CHHC_U11_48K"/>
    <property type="match status" value="1"/>
</dbReference>
<dbReference type="AlphaFoldDB" id="A0A8S3UXE6"/>
<feature type="domain" description="CHHC U11-48K-type" evidence="5">
    <location>
        <begin position="103"/>
        <end position="130"/>
    </location>
</feature>
<feature type="compositionally biased region" description="Basic and acidic residues" evidence="4">
    <location>
        <begin position="297"/>
        <end position="307"/>
    </location>
</feature>
<accession>A0A8S3UXE6</accession>
<keyword evidence="3" id="KW-0862">Zinc</keyword>
<sequence length="565" mass="69907">MRRLEKLRSALYFITSKLTLESEVLLATTENENYKHHIEDIQHLLGVFIKDTGRKMMEYNLLEDRDNTVRELQDYLKECQNEVTHILEYVGWTPEHFIKQDDIVSCSFDSSHRMPRKDLTKHEEKCELLFVGYRKEDLADVIGYTQDPTSSSIHIDRETMNRVLRDHHVQNHSSIIFAQDKVPLTPNEVTVQLTPAERAAIHDYVVEKAKNERRLNRHESDQFLSTDLQEMVKQKDALDRNKPKSYMEYLAQQRDYKRRRQSYRAKNVHITRKSYTEIIREVIENQTEYVAMLRQEEAEAKPSKLEEKLDESDELNDEEKEDKDHRGRSKVKKKKKHKKHKHKHSNKSASRFDERIHHDKQRFDERIHHDKQRFDERIHHDKQRFDERIHHDKQRFDERIHHDKQRFDERIHHDKQRFDERIHHDKQRLDERIHHDKQRFDERIHHDKQRFDERIDKRIHHDKQRFDERIHHDKQRFDERIHHDKQRFDERIHHDKQRFDERIHHDKQRFDERIHHDKQRLDERIHHDKQRFDERIYIMTNKDLMKEYIMTNKDLMKEYIMTNKD</sequence>
<dbReference type="GO" id="GO:0005654">
    <property type="term" value="C:nucleoplasm"/>
    <property type="evidence" value="ECO:0007669"/>
    <property type="project" value="TreeGrafter"/>
</dbReference>
<dbReference type="Proteomes" id="UP000683360">
    <property type="component" value="Unassembled WGS sequence"/>
</dbReference>
<evidence type="ECO:0000256" key="1">
    <source>
        <dbReference type="ARBA" id="ARBA00022723"/>
    </source>
</evidence>
<dbReference type="OrthoDB" id="69229at2759"/>
<feature type="compositionally biased region" description="Basic residues" evidence="4">
    <location>
        <begin position="326"/>
        <end position="346"/>
    </location>
</feature>
<dbReference type="PANTHER" id="PTHR21402:SF10">
    <property type="entry name" value="U11_U12 SMALL NUCLEAR RIBONUCLEOPROTEIN 48 KDA PROTEIN"/>
    <property type="match status" value="1"/>
</dbReference>
<evidence type="ECO:0000313" key="7">
    <source>
        <dbReference type="Proteomes" id="UP000683360"/>
    </source>
</evidence>
<evidence type="ECO:0000256" key="2">
    <source>
        <dbReference type="ARBA" id="ARBA00022771"/>
    </source>
</evidence>
<name>A0A8S3UXE6_MYTED</name>